<organism evidence="1">
    <name type="scientific">marine sediment metagenome</name>
    <dbReference type="NCBI Taxonomy" id="412755"/>
    <lineage>
        <taxon>unclassified sequences</taxon>
        <taxon>metagenomes</taxon>
        <taxon>ecological metagenomes</taxon>
    </lineage>
</organism>
<dbReference type="AlphaFoldDB" id="A0A0F9PGV3"/>
<proteinExistence type="predicted"/>
<accession>A0A0F9PGV3</accession>
<dbReference type="EMBL" id="LAZR01002492">
    <property type="protein sequence ID" value="KKN29364.1"/>
    <property type="molecule type" value="Genomic_DNA"/>
</dbReference>
<gene>
    <name evidence="1" type="ORF">LCGC14_0844790</name>
</gene>
<protein>
    <submittedName>
        <fullName evidence="1">Uncharacterized protein</fullName>
    </submittedName>
</protein>
<sequence length="91" mass="10333">MSTIRIDKNHIELLDRLISHLTLRGNKINKKDLIAKLIEDAMIAEGIGKNEDLSSITDDHAWKGLEEVFELGIMDLSEKVDDVLYKLNGEE</sequence>
<name>A0A0F9PGV3_9ZZZZ</name>
<evidence type="ECO:0000313" key="1">
    <source>
        <dbReference type="EMBL" id="KKN29364.1"/>
    </source>
</evidence>
<reference evidence="1" key="1">
    <citation type="journal article" date="2015" name="Nature">
        <title>Complex archaea that bridge the gap between prokaryotes and eukaryotes.</title>
        <authorList>
            <person name="Spang A."/>
            <person name="Saw J.H."/>
            <person name="Jorgensen S.L."/>
            <person name="Zaremba-Niedzwiedzka K."/>
            <person name="Martijn J."/>
            <person name="Lind A.E."/>
            <person name="van Eijk R."/>
            <person name="Schleper C."/>
            <person name="Guy L."/>
            <person name="Ettema T.J."/>
        </authorList>
    </citation>
    <scope>NUCLEOTIDE SEQUENCE</scope>
</reference>
<comment type="caution">
    <text evidence="1">The sequence shown here is derived from an EMBL/GenBank/DDBJ whole genome shotgun (WGS) entry which is preliminary data.</text>
</comment>